<dbReference type="Proteomes" id="UP000238823">
    <property type="component" value="Unassembled WGS sequence"/>
</dbReference>
<dbReference type="AlphaFoldDB" id="A0A2S9YT64"/>
<name>A0A2S9YT64_9BACT</name>
<feature type="domain" description="YcaO" evidence="1">
    <location>
        <begin position="86"/>
        <end position="425"/>
    </location>
</feature>
<dbReference type="EMBL" id="PVNL01000042">
    <property type="protein sequence ID" value="PRQ08301.1"/>
    <property type="molecule type" value="Genomic_DNA"/>
</dbReference>
<proteinExistence type="predicted"/>
<protein>
    <submittedName>
        <fullName evidence="2">YcaO-like family protein</fullName>
    </submittedName>
</protein>
<dbReference type="Gene3D" id="3.30.1330.230">
    <property type="match status" value="2"/>
</dbReference>
<sequence>MLSSDHQAQSLAARCSLVGSDDPGVKMFRAETHRVVTPAQTMERLRPMLPAMGITRIGNVTGLDWIGVPTVVVYRPNARSLAVSQGKGLTLDAARVSGVMESIEAFHAERVILPMRLGSANDLSHALNLVDIMAIPRTSAMPLNHHIQFLWVQGVDIVTGDSAWVPHEAVHIDSTLQGRINPGIFCCSTNGLASGNHLLEAISYGIAEVIERDSTTLWGLATPARRDATRIDLETVDDPRCRRVLDKFAAAGVATAVWETTSDLGVPAFTCLIVERDEDALRSLHSASGQGCHCAREIALLRALTEAAQTRLTVISGVRDDVMRGEYDRHRNPDQLRYVRQLVHDQRAGERSFQAVPTFSGETFAADISWQLERLRSVGLDQVVVCDLSQERFGIPVVKVVIPGLEGNHDFPKYELGKRARAVAA</sequence>
<dbReference type="Pfam" id="PF02624">
    <property type="entry name" value="YcaO"/>
    <property type="match status" value="1"/>
</dbReference>
<dbReference type="PROSITE" id="PS51664">
    <property type="entry name" value="YCAO"/>
    <property type="match status" value="1"/>
</dbReference>
<evidence type="ECO:0000313" key="3">
    <source>
        <dbReference type="Proteomes" id="UP000238823"/>
    </source>
</evidence>
<gene>
    <name evidence="2" type="ORF">ENSA7_19240</name>
</gene>
<reference evidence="2 3" key="1">
    <citation type="submission" date="2018-03" db="EMBL/GenBank/DDBJ databases">
        <title>Draft Genome Sequences of the Obligatory Marine Myxobacteria Enhygromyxa salina SWB007.</title>
        <authorList>
            <person name="Poehlein A."/>
            <person name="Moghaddam J.A."/>
            <person name="Harms H."/>
            <person name="Alanjari M."/>
            <person name="Koenig G.M."/>
            <person name="Daniel R."/>
            <person name="Schaeberle T.F."/>
        </authorList>
    </citation>
    <scope>NUCLEOTIDE SEQUENCE [LARGE SCALE GENOMIC DNA]</scope>
    <source>
        <strain evidence="2 3">SWB007</strain>
    </source>
</reference>
<evidence type="ECO:0000313" key="2">
    <source>
        <dbReference type="EMBL" id="PRQ08301.1"/>
    </source>
</evidence>
<comment type="caution">
    <text evidence="2">The sequence shown here is derived from an EMBL/GenBank/DDBJ whole genome shotgun (WGS) entry which is preliminary data.</text>
</comment>
<dbReference type="RefSeq" id="WP_244923763.1">
    <property type="nucleotide sequence ID" value="NZ_PVNL01000042.1"/>
</dbReference>
<dbReference type="PANTHER" id="PTHR37809">
    <property type="entry name" value="RIBOSOMAL PROTEIN S12 METHYLTHIOTRANSFERASE ACCESSORY FACTOR YCAO"/>
    <property type="match status" value="1"/>
</dbReference>
<dbReference type="PANTHER" id="PTHR37809:SF1">
    <property type="entry name" value="RIBOSOMAL PROTEIN S12 METHYLTHIOTRANSFERASE ACCESSORY FACTOR YCAO"/>
    <property type="match status" value="1"/>
</dbReference>
<evidence type="ECO:0000259" key="1">
    <source>
        <dbReference type="PROSITE" id="PS51664"/>
    </source>
</evidence>
<organism evidence="2 3">
    <name type="scientific">Enhygromyxa salina</name>
    <dbReference type="NCBI Taxonomy" id="215803"/>
    <lineage>
        <taxon>Bacteria</taxon>
        <taxon>Pseudomonadati</taxon>
        <taxon>Myxococcota</taxon>
        <taxon>Polyangia</taxon>
        <taxon>Nannocystales</taxon>
        <taxon>Nannocystaceae</taxon>
        <taxon>Enhygromyxa</taxon>
    </lineage>
</organism>
<accession>A0A2S9YT64</accession>
<dbReference type="InterPro" id="IPR003776">
    <property type="entry name" value="YcaO-like_dom"/>
</dbReference>
<dbReference type="NCBIfam" id="TIGR00702">
    <property type="entry name" value="YcaO-type kinase domain"/>
    <property type="match status" value="1"/>
</dbReference>